<gene>
    <name evidence="2" type="ORF">ACHAWU_008729</name>
</gene>
<evidence type="ECO:0000313" key="3">
    <source>
        <dbReference type="Proteomes" id="UP001530293"/>
    </source>
</evidence>
<evidence type="ECO:0000256" key="1">
    <source>
        <dbReference type="SAM" id="MobiDB-lite"/>
    </source>
</evidence>
<comment type="caution">
    <text evidence="2">The sequence shown here is derived from an EMBL/GenBank/DDBJ whole genome shotgun (WGS) entry which is preliminary data.</text>
</comment>
<organism evidence="2 3">
    <name type="scientific">Discostella pseudostelligera</name>
    <dbReference type="NCBI Taxonomy" id="259834"/>
    <lineage>
        <taxon>Eukaryota</taxon>
        <taxon>Sar</taxon>
        <taxon>Stramenopiles</taxon>
        <taxon>Ochrophyta</taxon>
        <taxon>Bacillariophyta</taxon>
        <taxon>Coscinodiscophyceae</taxon>
        <taxon>Thalassiosirophycidae</taxon>
        <taxon>Stephanodiscales</taxon>
        <taxon>Stephanodiscaceae</taxon>
        <taxon>Discostella</taxon>
    </lineage>
</organism>
<name>A0ABD3MEX9_9STRA</name>
<protein>
    <submittedName>
        <fullName evidence="2">Uncharacterized protein</fullName>
    </submittedName>
</protein>
<keyword evidence="3" id="KW-1185">Reference proteome</keyword>
<feature type="compositionally biased region" description="Polar residues" evidence="1">
    <location>
        <begin position="59"/>
        <end position="70"/>
    </location>
</feature>
<feature type="compositionally biased region" description="Low complexity" evidence="1">
    <location>
        <begin position="13"/>
        <end position="58"/>
    </location>
</feature>
<sequence length="70" mass="7363">MTRSGTNSQGNHYNTPGGTNSNGGSSYHYSNSNGSYYYSNDNGSTYYNSGSGSATYTSPSGQSNTYSTNK</sequence>
<reference evidence="2 3" key="1">
    <citation type="submission" date="2024-10" db="EMBL/GenBank/DDBJ databases">
        <title>Updated reference genomes for cyclostephanoid diatoms.</title>
        <authorList>
            <person name="Roberts W.R."/>
            <person name="Alverson A.J."/>
        </authorList>
    </citation>
    <scope>NUCLEOTIDE SEQUENCE [LARGE SCALE GENOMIC DNA]</scope>
    <source>
        <strain evidence="2 3">AJA232-27</strain>
    </source>
</reference>
<accession>A0ABD3MEX9</accession>
<dbReference type="Proteomes" id="UP001530293">
    <property type="component" value="Unassembled WGS sequence"/>
</dbReference>
<proteinExistence type="predicted"/>
<evidence type="ECO:0000313" key="2">
    <source>
        <dbReference type="EMBL" id="KAL3759120.1"/>
    </source>
</evidence>
<dbReference type="EMBL" id="JALLBG020000214">
    <property type="protein sequence ID" value="KAL3759120.1"/>
    <property type="molecule type" value="Genomic_DNA"/>
</dbReference>
<dbReference type="AlphaFoldDB" id="A0ABD3MEX9"/>
<feature type="compositionally biased region" description="Polar residues" evidence="1">
    <location>
        <begin position="1"/>
        <end position="12"/>
    </location>
</feature>
<feature type="region of interest" description="Disordered" evidence="1">
    <location>
        <begin position="1"/>
        <end position="70"/>
    </location>
</feature>